<dbReference type="InterPro" id="IPR036188">
    <property type="entry name" value="FAD/NAD-bd_sf"/>
</dbReference>
<sequence length="673" mass="73029">MSRPPLNIVVLGGSYGGLAVAHSFLDNIIQDLTTFDGAPTYRIVLVSPSTHLYWNICAPRALVSPTLISPEQTCVPIDKAFERHPQTFSFVQGWATYIDTSAKKVHVELATPRSVKRTSHMSQASSSTRPHMTRDTSHRSHILKSKVIPYHALVIATGSSSKSPLFSLHGTHEDTLTELASFHRQLEKAQSVMVVGGGATGVETAGQLATYYNRTNDPNAVLRAYNDVFGSRKSREKRKHESNTSAPIVPRERNIERNSKRDSAMSSATTTPLTSQTTSETAAPVIPKIITLISGHPRLLPNLPAKLGKKAEKQLRGLGVHVVHDTRQIGATTNDDGTANCILNNDMTITSDVLIEATGVYPNTRFLPPDMLDANGYVVTETSTLRVHGRGVGDRVYALGDCAAYSKNCVRDVYDAVPVLVRNLGNDLLAHEVRLQTVTSPMRGSLDEERGRGREAAYSVSGLSPRARLRREDTEDLFFRAASTGLPESGPATPVPDDASFSLPSPASPSSLRRRGEALRLPRLSHSPIRTSFIWEGGLGTASPSHLQTHLQSRSRSQSHTSRSPPPLPPFPPSSTVLLTPPLPPTTIPPPPPSLPHRTLLTPAAANSTIQALQDAHFIPTPPDESSTLVPVTRYGGVGVVRGRRVPGLMVFLLKGRVWGWGVDKMGERRGKE</sequence>
<accession>A0A6A6SHS2</accession>
<feature type="region of interest" description="Disordered" evidence="5">
    <location>
        <begin position="232"/>
        <end position="281"/>
    </location>
</feature>
<feature type="compositionally biased region" description="Basic and acidic residues" evidence="5">
    <location>
        <begin position="250"/>
        <end position="263"/>
    </location>
</feature>
<dbReference type="Proteomes" id="UP000799753">
    <property type="component" value="Unassembled WGS sequence"/>
</dbReference>
<dbReference type="PRINTS" id="PR00368">
    <property type="entry name" value="FADPNR"/>
</dbReference>
<evidence type="ECO:0000313" key="7">
    <source>
        <dbReference type="EMBL" id="KAF2646912.1"/>
    </source>
</evidence>
<feature type="region of interest" description="Disordered" evidence="5">
    <location>
        <begin position="543"/>
        <end position="592"/>
    </location>
</feature>
<dbReference type="GO" id="GO:0050660">
    <property type="term" value="F:flavin adenine dinucleotide binding"/>
    <property type="evidence" value="ECO:0007669"/>
    <property type="project" value="TreeGrafter"/>
</dbReference>
<dbReference type="GO" id="GO:0005737">
    <property type="term" value="C:cytoplasm"/>
    <property type="evidence" value="ECO:0007669"/>
    <property type="project" value="TreeGrafter"/>
</dbReference>
<keyword evidence="3" id="KW-0274">FAD</keyword>
<gene>
    <name evidence="7" type="ORF">P280DRAFT_525956</name>
</gene>
<feature type="compositionally biased region" description="Pro residues" evidence="5">
    <location>
        <begin position="564"/>
        <end position="573"/>
    </location>
</feature>
<feature type="compositionally biased region" description="Pro residues" evidence="5">
    <location>
        <begin position="581"/>
        <end position="592"/>
    </location>
</feature>
<keyword evidence="4" id="KW-0560">Oxidoreductase</keyword>
<evidence type="ECO:0000256" key="4">
    <source>
        <dbReference type="ARBA" id="ARBA00023002"/>
    </source>
</evidence>
<feature type="compositionally biased region" description="Low complexity" evidence="5">
    <location>
        <begin position="266"/>
        <end position="281"/>
    </location>
</feature>
<evidence type="ECO:0000256" key="5">
    <source>
        <dbReference type="SAM" id="MobiDB-lite"/>
    </source>
</evidence>
<feature type="region of interest" description="Disordered" evidence="5">
    <location>
        <begin position="112"/>
        <end position="140"/>
    </location>
</feature>
<evidence type="ECO:0000313" key="8">
    <source>
        <dbReference type="Proteomes" id="UP000799753"/>
    </source>
</evidence>
<feature type="region of interest" description="Disordered" evidence="5">
    <location>
        <begin position="483"/>
        <end position="514"/>
    </location>
</feature>
<name>A0A6A6SHS2_9PLEO</name>
<dbReference type="PANTHER" id="PTHR43735:SF3">
    <property type="entry name" value="FERROPTOSIS SUPPRESSOR PROTEIN 1"/>
    <property type="match status" value="1"/>
</dbReference>
<feature type="compositionally biased region" description="Polar residues" evidence="5">
    <location>
        <begin position="120"/>
        <end position="130"/>
    </location>
</feature>
<evidence type="ECO:0000256" key="1">
    <source>
        <dbReference type="ARBA" id="ARBA00006442"/>
    </source>
</evidence>
<dbReference type="InterPro" id="IPR023753">
    <property type="entry name" value="FAD/NAD-binding_dom"/>
</dbReference>
<dbReference type="Gene3D" id="3.50.50.100">
    <property type="match status" value="2"/>
</dbReference>
<organism evidence="7 8">
    <name type="scientific">Massarina eburnea CBS 473.64</name>
    <dbReference type="NCBI Taxonomy" id="1395130"/>
    <lineage>
        <taxon>Eukaryota</taxon>
        <taxon>Fungi</taxon>
        <taxon>Dikarya</taxon>
        <taxon>Ascomycota</taxon>
        <taxon>Pezizomycotina</taxon>
        <taxon>Dothideomycetes</taxon>
        <taxon>Pleosporomycetidae</taxon>
        <taxon>Pleosporales</taxon>
        <taxon>Massarineae</taxon>
        <taxon>Massarinaceae</taxon>
        <taxon>Massarina</taxon>
    </lineage>
</organism>
<dbReference type="OrthoDB" id="202203at2759"/>
<feature type="compositionally biased region" description="Low complexity" evidence="5">
    <location>
        <begin position="496"/>
        <end position="511"/>
    </location>
</feature>
<feature type="compositionally biased region" description="Low complexity" evidence="5">
    <location>
        <begin position="547"/>
        <end position="563"/>
    </location>
</feature>
<dbReference type="EMBL" id="MU006776">
    <property type="protein sequence ID" value="KAF2646912.1"/>
    <property type="molecule type" value="Genomic_DNA"/>
</dbReference>
<evidence type="ECO:0000256" key="3">
    <source>
        <dbReference type="ARBA" id="ARBA00022827"/>
    </source>
</evidence>
<evidence type="ECO:0000259" key="6">
    <source>
        <dbReference type="Pfam" id="PF07992"/>
    </source>
</evidence>
<proteinExistence type="inferred from homology"/>
<feature type="domain" description="FAD/NAD(P)-binding" evidence="6">
    <location>
        <begin position="7"/>
        <end position="407"/>
    </location>
</feature>
<keyword evidence="2" id="KW-0285">Flavoprotein</keyword>
<dbReference type="PRINTS" id="PR00411">
    <property type="entry name" value="PNDRDTASEI"/>
</dbReference>
<dbReference type="Pfam" id="PF07992">
    <property type="entry name" value="Pyr_redox_2"/>
    <property type="match status" value="1"/>
</dbReference>
<keyword evidence="8" id="KW-1185">Reference proteome</keyword>
<dbReference type="PANTHER" id="PTHR43735">
    <property type="entry name" value="APOPTOSIS-INDUCING FACTOR 1"/>
    <property type="match status" value="1"/>
</dbReference>
<comment type="similarity">
    <text evidence="1">Belongs to the FAD-dependent oxidoreductase family.</text>
</comment>
<evidence type="ECO:0000256" key="2">
    <source>
        <dbReference type="ARBA" id="ARBA00022630"/>
    </source>
</evidence>
<dbReference type="GO" id="GO:0004174">
    <property type="term" value="F:electron-transferring-flavoprotein dehydrogenase activity"/>
    <property type="evidence" value="ECO:0007669"/>
    <property type="project" value="TreeGrafter"/>
</dbReference>
<dbReference type="SUPFAM" id="SSF51905">
    <property type="entry name" value="FAD/NAD(P)-binding domain"/>
    <property type="match status" value="1"/>
</dbReference>
<reference evidence="7" key="1">
    <citation type="journal article" date="2020" name="Stud. Mycol.">
        <title>101 Dothideomycetes genomes: a test case for predicting lifestyles and emergence of pathogens.</title>
        <authorList>
            <person name="Haridas S."/>
            <person name="Albert R."/>
            <person name="Binder M."/>
            <person name="Bloem J."/>
            <person name="Labutti K."/>
            <person name="Salamov A."/>
            <person name="Andreopoulos B."/>
            <person name="Baker S."/>
            <person name="Barry K."/>
            <person name="Bills G."/>
            <person name="Bluhm B."/>
            <person name="Cannon C."/>
            <person name="Castanera R."/>
            <person name="Culley D."/>
            <person name="Daum C."/>
            <person name="Ezra D."/>
            <person name="Gonzalez J."/>
            <person name="Henrissat B."/>
            <person name="Kuo A."/>
            <person name="Liang C."/>
            <person name="Lipzen A."/>
            <person name="Lutzoni F."/>
            <person name="Magnuson J."/>
            <person name="Mondo S."/>
            <person name="Nolan M."/>
            <person name="Ohm R."/>
            <person name="Pangilinan J."/>
            <person name="Park H.-J."/>
            <person name="Ramirez L."/>
            <person name="Alfaro M."/>
            <person name="Sun H."/>
            <person name="Tritt A."/>
            <person name="Yoshinaga Y."/>
            <person name="Zwiers L.-H."/>
            <person name="Turgeon B."/>
            <person name="Goodwin S."/>
            <person name="Spatafora J."/>
            <person name="Crous P."/>
            <person name="Grigoriev I."/>
        </authorList>
    </citation>
    <scope>NUCLEOTIDE SEQUENCE</scope>
    <source>
        <strain evidence="7">CBS 473.64</strain>
    </source>
</reference>
<dbReference type="AlphaFoldDB" id="A0A6A6SHS2"/>
<protein>
    <submittedName>
        <fullName evidence="7">FAD/NAD(P)-binding domain-containing protein</fullName>
    </submittedName>
</protein>